<evidence type="ECO:0000313" key="3">
    <source>
        <dbReference type="Proteomes" id="UP001608902"/>
    </source>
</evidence>
<proteinExistence type="predicted"/>
<organism evidence="2 3">
    <name type="scientific">Gnathostoma spinigerum</name>
    <dbReference type="NCBI Taxonomy" id="75299"/>
    <lineage>
        <taxon>Eukaryota</taxon>
        <taxon>Metazoa</taxon>
        <taxon>Ecdysozoa</taxon>
        <taxon>Nematoda</taxon>
        <taxon>Chromadorea</taxon>
        <taxon>Rhabditida</taxon>
        <taxon>Spirurina</taxon>
        <taxon>Gnathostomatomorpha</taxon>
        <taxon>Gnathostomatoidea</taxon>
        <taxon>Gnathostomatidae</taxon>
        <taxon>Gnathostoma</taxon>
    </lineage>
</organism>
<reference evidence="2 3" key="1">
    <citation type="submission" date="2024-08" db="EMBL/GenBank/DDBJ databases">
        <title>Gnathostoma spinigerum genome.</title>
        <authorList>
            <person name="Gonzalez-Bertolin B."/>
            <person name="Monzon S."/>
            <person name="Zaballos A."/>
            <person name="Jimenez P."/>
            <person name="Dekumyoy P."/>
            <person name="Varona S."/>
            <person name="Cuesta I."/>
            <person name="Sumanam S."/>
            <person name="Adisakwattana P."/>
            <person name="Gasser R.B."/>
            <person name="Hernandez-Gonzalez A."/>
            <person name="Young N.D."/>
            <person name="Perteguer M.J."/>
        </authorList>
    </citation>
    <scope>NUCLEOTIDE SEQUENCE [LARGE SCALE GENOMIC DNA]</scope>
    <source>
        <strain evidence="2">AL3</strain>
        <tissue evidence="2">Liver</tissue>
    </source>
</reference>
<dbReference type="AlphaFoldDB" id="A0ABD6EE92"/>
<keyword evidence="3" id="KW-1185">Reference proteome</keyword>
<dbReference type="Proteomes" id="UP001608902">
    <property type="component" value="Unassembled WGS sequence"/>
</dbReference>
<gene>
    <name evidence="2" type="ORF">AB6A40_001349</name>
</gene>
<evidence type="ECO:0000313" key="2">
    <source>
        <dbReference type="EMBL" id="MFH4974640.1"/>
    </source>
</evidence>
<protein>
    <submittedName>
        <fullName evidence="2">Uncharacterized protein</fullName>
    </submittedName>
</protein>
<accession>A0ABD6EE92</accession>
<evidence type="ECO:0000256" key="1">
    <source>
        <dbReference type="SAM" id="MobiDB-lite"/>
    </source>
</evidence>
<dbReference type="EMBL" id="JBGFUD010000491">
    <property type="protein sequence ID" value="MFH4974640.1"/>
    <property type="molecule type" value="Genomic_DNA"/>
</dbReference>
<feature type="region of interest" description="Disordered" evidence="1">
    <location>
        <begin position="68"/>
        <end position="88"/>
    </location>
</feature>
<comment type="caution">
    <text evidence="2">The sequence shown here is derived from an EMBL/GenBank/DDBJ whole genome shotgun (WGS) entry which is preliminary data.</text>
</comment>
<feature type="compositionally biased region" description="Polar residues" evidence="1">
    <location>
        <begin position="74"/>
        <end position="88"/>
    </location>
</feature>
<sequence length="88" mass="9733">MHCETIDEMDEYYKEEANKLADSLAATTDSEEQVVTVESGSIINTISDEKSDDDNSLINVMTGMELESDEISSEKNILSFSSSSQEDI</sequence>
<name>A0ABD6EE92_9BILA</name>